<evidence type="ECO:0000313" key="2">
    <source>
        <dbReference type="Proteomes" id="UP000664859"/>
    </source>
</evidence>
<dbReference type="AlphaFoldDB" id="A0A835ZG24"/>
<accession>A0A835ZG24</accession>
<gene>
    <name evidence="1" type="ORF">JKP88DRAFT_232056</name>
</gene>
<keyword evidence="2" id="KW-1185">Reference proteome</keyword>
<organism evidence="1 2">
    <name type="scientific">Tribonema minus</name>
    <dbReference type="NCBI Taxonomy" id="303371"/>
    <lineage>
        <taxon>Eukaryota</taxon>
        <taxon>Sar</taxon>
        <taxon>Stramenopiles</taxon>
        <taxon>Ochrophyta</taxon>
        <taxon>PX clade</taxon>
        <taxon>Xanthophyceae</taxon>
        <taxon>Tribonematales</taxon>
        <taxon>Tribonemataceae</taxon>
        <taxon>Tribonema</taxon>
    </lineage>
</organism>
<protein>
    <submittedName>
        <fullName evidence="1">Uncharacterized protein</fullName>
    </submittedName>
</protein>
<name>A0A835ZG24_9STRA</name>
<dbReference type="Proteomes" id="UP000664859">
    <property type="component" value="Unassembled WGS sequence"/>
</dbReference>
<evidence type="ECO:0000313" key="1">
    <source>
        <dbReference type="EMBL" id="KAG5190640.1"/>
    </source>
</evidence>
<dbReference type="EMBL" id="JAFCMP010000031">
    <property type="protein sequence ID" value="KAG5190640.1"/>
    <property type="molecule type" value="Genomic_DNA"/>
</dbReference>
<comment type="caution">
    <text evidence="1">The sequence shown here is derived from an EMBL/GenBank/DDBJ whole genome shotgun (WGS) entry which is preliminary data.</text>
</comment>
<reference evidence="1" key="1">
    <citation type="submission" date="2021-02" db="EMBL/GenBank/DDBJ databases">
        <title>First Annotated Genome of the Yellow-green Alga Tribonema minus.</title>
        <authorList>
            <person name="Mahan K.M."/>
        </authorList>
    </citation>
    <scope>NUCLEOTIDE SEQUENCE</scope>
    <source>
        <strain evidence="1">UTEX B ZZ1240</strain>
    </source>
</reference>
<sequence>MAPAAAAAAATALGPCAAAVGRRLLLLGLFVRGLPRRVCHGILPPVIDGALDLVMVVVVLLDELGDVVVCDADWHQGFVLPDSCG</sequence>
<proteinExistence type="predicted"/>